<dbReference type="EMBL" id="JACIEH010000001">
    <property type="protein sequence ID" value="MBB4096814.1"/>
    <property type="molecule type" value="Genomic_DNA"/>
</dbReference>
<gene>
    <name evidence="1" type="ORF">GGR46_000347</name>
</gene>
<reference evidence="1 2" key="1">
    <citation type="submission" date="2020-08" db="EMBL/GenBank/DDBJ databases">
        <title>Genomic Encyclopedia of Type Strains, Phase IV (KMG-IV): sequencing the most valuable type-strain genomes for metagenomic binning, comparative biology and taxonomic classification.</title>
        <authorList>
            <person name="Goeker M."/>
        </authorList>
    </citation>
    <scope>NUCLEOTIDE SEQUENCE [LARGE SCALE GENOMIC DNA]</scope>
    <source>
        <strain evidence="1 2">DSM 101806</strain>
    </source>
</reference>
<comment type="caution">
    <text evidence="1">The sequence shown here is derived from an EMBL/GenBank/DDBJ whole genome shotgun (WGS) entry which is preliminary data.</text>
</comment>
<dbReference type="RefSeq" id="WP_183993985.1">
    <property type="nucleotide sequence ID" value="NZ_JACIEH010000001.1"/>
</dbReference>
<sequence length="261" mass="28668">MQIDWRRMSEPQPDGYDTAILLELEKAQGQGGVVLPDQAHRLYAGGVLLSNEDPLIPAPRYGPVEGVSPVLDRAIAYVARWPAMSRQWPAIVRTIQCFTDTETRRPLCSSSHSVGSRPGVIALTVDCPLAAAQAIVHEAAHLKLRMMGVGNESADRIVANAPDVLYESPIVTEMLRPMTAVLHAQYSFMHVLQLDLEMLAQEDDPVVREDIRSLVARNAPRMAKGLATLRRELRTDAVGAKFCDGFFGWCEAALKASRDVA</sequence>
<evidence type="ECO:0008006" key="3">
    <source>
        <dbReference type="Google" id="ProtNLM"/>
    </source>
</evidence>
<evidence type="ECO:0000313" key="2">
    <source>
        <dbReference type="Proteomes" id="UP000557392"/>
    </source>
</evidence>
<evidence type="ECO:0000313" key="1">
    <source>
        <dbReference type="EMBL" id="MBB4096814.1"/>
    </source>
</evidence>
<proteinExistence type="predicted"/>
<dbReference type="NCBIfam" id="TIGR04267">
    <property type="entry name" value="mod_HExxH"/>
    <property type="match status" value="1"/>
</dbReference>
<dbReference type="InterPro" id="IPR026337">
    <property type="entry name" value="AKG_HExxH"/>
</dbReference>
<organism evidence="1 2">
    <name type="scientific">Sphingomonas kyeonggiensis</name>
    <dbReference type="NCBI Taxonomy" id="1268553"/>
    <lineage>
        <taxon>Bacteria</taxon>
        <taxon>Pseudomonadati</taxon>
        <taxon>Pseudomonadota</taxon>
        <taxon>Alphaproteobacteria</taxon>
        <taxon>Sphingomonadales</taxon>
        <taxon>Sphingomonadaceae</taxon>
        <taxon>Sphingomonas</taxon>
    </lineage>
</organism>
<dbReference type="AlphaFoldDB" id="A0A7W6NUA5"/>
<keyword evidence="2" id="KW-1185">Reference proteome</keyword>
<dbReference type="Proteomes" id="UP000557392">
    <property type="component" value="Unassembled WGS sequence"/>
</dbReference>
<name>A0A7W6NUA5_9SPHN</name>
<accession>A0A7W6NUA5</accession>
<protein>
    <recommendedName>
        <fullName evidence="3">HEXXH motif-containing protein</fullName>
    </recommendedName>
</protein>